<dbReference type="EMBL" id="BPLR01016331">
    <property type="protein sequence ID" value="GIY83056.1"/>
    <property type="molecule type" value="Genomic_DNA"/>
</dbReference>
<evidence type="ECO:0000313" key="2">
    <source>
        <dbReference type="Proteomes" id="UP001054945"/>
    </source>
</evidence>
<comment type="caution">
    <text evidence="1">The sequence shown here is derived from an EMBL/GenBank/DDBJ whole genome shotgun (WGS) entry which is preliminary data.</text>
</comment>
<proteinExistence type="predicted"/>
<sequence length="79" mass="8942">MLPSREKEVLAVQTGDVEMDDPVFSRAELKIVVCQLFAIKSSFLQPRGDILGEIFEHDKDCSVPSLKFRNHSRLGTRIP</sequence>
<dbReference type="AlphaFoldDB" id="A0AAV4WM78"/>
<protein>
    <submittedName>
        <fullName evidence="1">Uncharacterized protein</fullName>
    </submittedName>
</protein>
<accession>A0AAV4WM78</accession>
<organism evidence="1 2">
    <name type="scientific">Caerostris extrusa</name>
    <name type="common">Bark spider</name>
    <name type="synonym">Caerostris bankana</name>
    <dbReference type="NCBI Taxonomy" id="172846"/>
    <lineage>
        <taxon>Eukaryota</taxon>
        <taxon>Metazoa</taxon>
        <taxon>Ecdysozoa</taxon>
        <taxon>Arthropoda</taxon>
        <taxon>Chelicerata</taxon>
        <taxon>Arachnida</taxon>
        <taxon>Araneae</taxon>
        <taxon>Araneomorphae</taxon>
        <taxon>Entelegynae</taxon>
        <taxon>Araneoidea</taxon>
        <taxon>Araneidae</taxon>
        <taxon>Caerostris</taxon>
    </lineage>
</organism>
<reference evidence="1 2" key="1">
    <citation type="submission" date="2021-06" db="EMBL/GenBank/DDBJ databases">
        <title>Caerostris extrusa draft genome.</title>
        <authorList>
            <person name="Kono N."/>
            <person name="Arakawa K."/>
        </authorList>
    </citation>
    <scope>NUCLEOTIDE SEQUENCE [LARGE SCALE GENOMIC DNA]</scope>
</reference>
<gene>
    <name evidence="1" type="ORF">CEXT_623131</name>
</gene>
<keyword evidence="2" id="KW-1185">Reference proteome</keyword>
<evidence type="ECO:0000313" key="1">
    <source>
        <dbReference type="EMBL" id="GIY83056.1"/>
    </source>
</evidence>
<name>A0AAV4WM78_CAEEX</name>
<dbReference type="Proteomes" id="UP001054945">
    <property type="component" value="Unassembled WGS sequence"/>
</dbReference>